<dbReference type="VEuPathDB" id="VectorBase:LLOJ000257"/>
<dbReference type="AlphaFoldDB" id="A0A1B0GGY5"/>
<protein>
    <submittedName>
        <fullName evidence="2">Uncharacterized protein</fullName>
    </submittedName>
</protein>
<accession>A0A1B0GGY5</accession>
<dbReference type="EMBL" id="AJWK01000909">
    <property type="status" value="NOT_ANNOTATED_CDS"/>
    <property type="molecule type" value="Genomic_DNA"/>
</dbReference>
<reference evidence="2" key="1">
    <citation type="submission" date="2020-05" db="UniProtKB">
        <authorList>
            <consortium name="EnsemblMetazoa"/>
        </authorList>
    </citation>
    <scope>IDENTIFICATION</scope>
    <source>
        <strain evidence="2">Jacobina</strain>
    </source>
</reference>
<evidence type="ECO:0000256" key="1">
    <source>
        <dbReference type="SAM" id="Phobius"/>
    </source>
</evidence>
<evidence type="ECO:0000313" key="2">
    <source>
        <dbReference type="EnsemblMetazoa" id="LLOJ000257-PA"/>
    </source>
</evidence>
<keyword evidence="1" id="KW-1133">Transmembrane helix</keyword>
<proteinExistence type="predicted"/>
<keyword evidence="1" id="KW-0472">Membrane</keyword>
<keyword evidence="1" id="KW-0812">Transmembrane</keyword>
<keyword evidence="3" id="KW-1185">Reference proteome</keyword>
<sequence>MESRHSIKHRVALLTDQRLFGHPCPRDGAMCGKRDAGDILYMLGIVERACCAIALLWVLAMEAWLHTVVPANWLLVRPQREEDALPLNRGAESE</sequence>
<organism evidence="2 3">
    <name type="scientific">Lutzomyia longipalpis</name>
    <name type="common">Sand fly</name>
    <dbReference type="NCBI Taxonomy" id="7200"/>
    <lineage>
        <taxon>Eukaryota</taxon>
        <taxon>Metazoa</taxon>
        <taxon>Ecdysozoa</taxon>
        <taxon>Arthropoda</taxon>
        <taxon>Hexapoda</taxon>
        <taxon>Insecta</taxon>
        <taxon>Pterygota</taxon>
        <taxon>Neoptera</taxon>
        <taxon>Endopterygota</taxon>
        <taxon>Diptera</taxon>
        <taxon>Nematocera</taxon>
        <taxon>Psychodoidea</taxon>
        <taxon>Psychodidae</taxon>
        <taxon>Lutzomyia</taxon>
        <taxon>Lutzomyia</taxon>
    </lineage>
</organism>
<dbReference type="EnsemblMetazoa" id="LLOJ000257-RA">
    <property type="protein sequence ID" value="LLOJ000257-PA"/>
    <property type="gene ID" value="LLOJ000257"/>
</dbReference>
<dbReference type="Proteomes" id="UP000092461">
    <property type="component" value="Unassembled WGS sequence"/>
</dbReference>
<name>A0A1B0GGY5_LUTLO</name>
<feature type="transmembrane region" description="Helical" evidence="1">
    <location>
        <begin position="39"/>
        <end position="60"/>
    </location>
</feature>
<evidence type="ECO:0000313" key="3">
    <source>
        <dbReference type="Proteomes" id="UP000092461"/>
    </source>
</evidence>